<accession>A0ABM4PQ71</accession>
<keyword evidence="9" id="KW-1185">Reference proteome</keyword>
<dbReference type="PANTHER" id="PTHR43826:SF3">
    <property type="entry name" value="GLUCOSE-6-PHOSPHATE EXCHANGER SLC37A4"/>
    <property type="match status" value="1"/>
</dbReference>
<proteinExistence type="inferred from homology"/>
<keyword evidence="5 7" id="KW-0472">Membrane</keyword>
<dbReference type="RefSeq" id="XP_070479348.1">
    <property type="nucleotide sequence ID" value="XM_070623247.1"/>
</dbReference>
<dbReference type="InterPro" id="IPR021159">
    <property type="entry name" value="Sugar-P_transporter_CS"/>
</dbReference>
<comment type="similarity">
    <text evidence="2">Belongs to the major facilitator superfamily. Organophosphate:Pi antiporter (OPA) (TC 2.A.1.4) family.</text>
</comment>
<feature type="transmembrane region" description="Helical" evidence="7">
    <location>
        <begin position="201"/>
        <end position="226"/>
    </location>
</feature>
<comment type="subcellular location">
    <subcellularLocation>
        <location evidence="1">Endomembrane system</location>
        <topology evidence="1">Multi-pass membrane protein</topology>
    </subcellularLocation>
</comment>
<organism evidence="9 10">
    <name type="scientific">Equus przewalskii</name>
    <name type="common">Przewalski's horse</name>
    <name type="synonym">Equus caballus przewalskii</name>
    <dbReference type="NCBI Taxonomy" id="9798"/>
    <lineage>
        <taxon>Eukaryota</taxon>
        <taxon>Metazoa</taxon>
        <taxon>Chordata</taxon>
        <taxon>Craniata</taxon>
        <taxon>Vertebrata</taxon>
        <taxon>Euteleostomi</taxon>
        <taxon>Mammalia</taxon>
        <taxon>Eutheria</taxon>
        <taxon>Laurasiatheria</taxon>
        <taxon>Perissodactyla</taxon>
        <taxon>Equidae</taxon>
        <taxon>Equus</taxon>
    </lineage>
</organism>
<evidence type="ECO:0000256" key="4">
    <source>
        <dbReference type="ARBA" id="ARBA00022989"/>
    </source>
</evidence>
<evidence type="ECO:0000313" key="9">
    <source>
        <dbReference type="Proteomes" id="UP001652662"/>
    </source>
</evidence>
<evidence type="ECO:0000259" key="8">
    <source>
        <dbReference type="PROSITE" id="PS50850"/>
    </source>
</evidence>
<dbReference type="Pfam" id="PF07690">
    <property type="entry name" value="MFS_1"/>
    <property type="match status" value="1"/>
</dbReference>
<dbReference type="NCBIfam" id="TIGR00881">
    <property type="entry name" value="2A0104"/>
    <property type="match status" value="1"/>
</dbReference>
<feature type="domain" description="Major facilitator superfamily (MFS) profile" evidence="8">
    <location>
        <begin position="130"/>
        <end position="558"/>
    </location>
</feature>
<dbReference type="GeneID" id="103546655"/>
<feature type="transmembrane region" description="Helical" evidence="7">
    <location>
        <begin position="535"/>
        <end position="553"/>
    </location>
</feature>
<dbReference type="InterPro" id="IPR011701">
    <property type="entry name" value="MFS"/>
</dbReference>
<keyword evidence="4 7" id="KW-1133">Transmembrane helix</keyword>
<dbReference type="InterPro" id="IPR051337">
    <property type="entry name" value="OPA_Antiporter"/>
</dbReference>
<feature type="transmembrane region" description="Helical" evidence="7">
    <location>
        <begin position="125"/>
        <end position="143"/>
    </location>
</feature>
<feature type="transmembrane region" description="Helical" evidence="7">
    <location>
        <begin position="504"/>
        <end position="523"/>
    </location>
</feature>
<sequence>MIKPRTLGTDSTPGPKRRRRRPRPSQRARACARRPRPVLVGLPPPFSRAEKPGARCPGPGKQGGSAPPLEVRRCTFPSAGRPSDRHRPCSPQPARREPTLNHRDTGFPRSVPRLNDCPEAQGYSYYRAVIFLAMFGGYSLYYFNRKTFSFVMPSVVEEIPLDKDDLGLITSSQSAAYAISKFVSGVLSDQMSARWLFSSGLLLVGLVNIVFSWSSTVPVFAALWFLNGLAQGLGWPPCGKVLRKWFEPSQFGTWWAILSTSMNLAGGLGPILATILAQSYSWRSTLALSGALCVVVSFLCLLLIHNEPADVGLRNLDPTPSKGKKGSLKEESTLRELLLSPYLWVLSTGYLVVFGVKTCCTDWGQFFLIQEKGQSALVGSSYMSALEVGGLIGSIAAGYLSDRAMAKAGRSIYGNPRHGLLLFMMAGMTVSMYLFRVTVTSDSPKDVAFWTPALHPLAELTGFTEHELWILVLGAVFGFSSYGPIALFGVIANESAPPNLCGTSHAVVGLMANVGGFLAGLPFSTIAKHYSWSTAFWVAEVICAASTAAFFLLRNIRTKMGRVPKKAE</sequence>
<evidence type="ECO:0000256" key="2">
    <source>
        <dbReference type="ARBA" id="ARBA00009598"/>
    </source>
</evidence>
<dbReference type="InterPro" id="IPR020846">
    <property type="entry name" value="MFS_dom"/>
</dbReference>
<gene>
    <name evidence="10" type="primary">SLC37A4</name>
</gene>
<dbReference type="CDD" id="cd17343">
    <property type="entry name" value="MFS_SLC37A4"/>
    <property type="match status" value="1"/>
</dbReference>
<evidence type="ECO:0000256" key="6">
    <source>
        <dbReference type="SAM" id="MobiDB-lite"/>
    </source>
</evidence>
<protein>
    <submittedName>
        <fullName evidence="10">Glucose-6-phosphate exchanger SLC37A4 isoform X1</fullName>
    </submittedName>
</protein>
<dbReference type="PROSITE" id="PS50850">
    <property type="entry name" value="MFS"/>
    <property type="match status" value="1"/>
</dbReference>
<evidence type="ECO:0000256" key="3">
    <source>
        <dbReference type="ARBA" id="ARBA00022692"/>
    </source>
</evidence>
<evidence type="ECO:0000313" key="10">
    <source>
        <dbReference type="RefSeq" id="XP_070479348.1"/>
    </source>
</evidence>
<dbReference type="Proteomes" id="UP001652662">
    <property type="component" value="Chromosome 6"/>
</dbReference>
<dbReference type="PROSITE" id="PS00942">
    <property type="entry name" value="GLPT"/>
    <property type="match status" value="1"/>
</dbReference>
<feature type="region of interest" description="Disordered" evidence="6">
    <location>
        <begin position="1"/>
        <end position="113"/>
    </location>
</feature>
<feature type="transmembrane region" description="Helical" evidence="7">
    <location>
        <begin position="382"/>
        <end position="400"/>
    </location>
</feature>
<feature type="transmembrane region" description="Helical" evidence="7">
    <location>
        <begin position="468"/>
        <end position="492"/>
    </location>
</feature>
<feature type="compositionally biased region" description="Basic and acidic residues" evidence="6">
    <location>
        <begin position="94"/>
        <end position="106"/>
    </location>
</feature>
<keyword evidence="3 7" id="KW-0812">Transmembrane</keyword>
<evidence type="ECO:0000256" key="1">
    <source>
        <dbReference type="ARBA" id="ARBA00004127"/>
    </source>
</evidence>
<evidence type="ECO:0000256" key="7">
    <source>
        <dbReference type="SAM" id="Phobius"/>
    </source>
</evidence>
<dbReference type="SUPFAM" id="SSF103473">
    <property type="entry name" value="MFS general substrate transporter"/>
    <property type="match status" value="1"/>
</dbReference>
<dbReference type="InterPro" id="IPR036259">
    <property type="entry name" value="MFS_trans_sf"/>
</dbReference>
<feature type="transmembrane region" description="Helical" evidence="7">
    <location>
        <begin position="254"/>
        <end position="277"/>
    </location>
</feature>
<dbReference type="Gene3D" id="1.20.1250.20">
    <property type="entry name" value="MFS general substrate transporter like domains"/>
    <property type="match status" value="2"/>
</dbReference>
<evidence type="ECO:0000256" key="5">
    <source>
        <dbReference type="ARBA" id="ARBA00023136"/>
    </source>
</evidence>
<name>A0ABM4PQ71_EQUPR</name>
<dbReference type="PANTHER" id="PTHR43826">
    <property type="entry name" value="GLUCOSE-6-PHOSPHATE EXCHANGER SLC37A4"/>
    <property type="match status" value="1"/>
</dbReference>
<reference evidence="10" key="1">
    <citation type="submission" date="2025-08" db="UniProtKB">
        <authorList>
            <consortium name="RefSeq"/>
        </authorList>
    </citation>
    <scope>IDENTIFICATION</scope>
    <source>
        <tissue evidence="10">Blood</tissue>
    </source>
</reference>
<feature type="compositionally biased region" description="Basic residues" evidence="6">
    <location>
        <begin position="15"/>
        <end position="36"/>
    </location>
</feature>
<feature type="transmembrane region" description="Helical" evidence="7">
    <location>
        <begin position="284"/>
        <end position="304"/>
    </location>
</feature>
<feature type="transmembrane region" description="Helical" evidence="7">
    <location>
        <begin position="420"/>
        <end position="439"/>
    </location>
</feature>